<organism evidence="1">
    <name type="scientific">uncultured Pleomorphomonas sp</name>
    <dbReference type="NCBI Taxonomy" id="442121"/>
    <lineage>
        <taxon>Bacteria</taxon>
        <taxon>Pseudomonadati</taxon>
        <taxon>Pseudomonadota</taxon>
        <taxon>Alphaproteobacteria</taxon>
        <taxon>Hyphomicrobiales</taxon>
        <taxon>Pleomorphomonadaceae</taxon>
        <taxon>Pleomorphomonas</taxon>
        <taxon>environmental samples</taxon>
    </lineage>
</organism>
<dbReference type="EMBL" id="FMJD01000006">
    <property type="protein sequence ID" value="SCM75418.1"/>
    <property type="molecule type" value="Genomic_DNA"/>
</dbReference>
<evidence type="ECO:0000313" key="1">
    <source>
        <dbReference type="EMBL" id="SCM75418.1"/>
    </source>
</evidence>
<name>A0A212LD64_9HYPH</name>
<accession>A0A212LD64</accession>
<dbReference type="AlphaFoldDB" id="A0A212LD64"/>
<dbReference type="RefSeq" id="WP_288195802.1">
    <property type="nucleotide sequence ID" value="NZ_LT608334.1"/>
</dbReference>
<reference evidence="1" key="1">
    <citation type="submission" date="2016-08" db="EMBL/GenBank/DDBJ databases">
        <authorList>
            <person name="Seilhamer J.J."/>
        </authorList>
    </citation>
    <scope>NUCLEOTIDE SEQUENCE</scope>
    <source>
        <strain evidence="1">86</strain>
    </source>
</reference>
<sequence length="104" mass="11582">MADFPKHEPPRISIQTRLGHANRMANIVDRFAREQAAKGIIRDAEAAELTRYTNDVIGTFRWLIDEEAGIRVWLMIPKADRRAIAAVPAVAAEAARKAMEVSDA</sequence>
<protein>
    <submittedName>
        <fullName evidence="1">Uncharacterized protein</fullName>
    </submittedName>
</protein>
<proteinExistence type="predicted"/>
<gene>
    <name evidence="1" type="ORF">KL86PLE_20086</name>
</gene>